<sequence length="127" mass="13427">MMFSKMLFLAGGLSVALNANADANSFNIYNKISPSTITISNTSDWSVTGANPFSAGTYTTLSCESIMCYSPIFNASFSDTGTPLDGKSCTVGVNFQGESISSISVNCPEHIYPKVSFDGTDVFISSN</sequence>
<gene>
    <name evidence="2" type="ORF">BN59_01415</name>
</gene>
<reference evidence="2 3" key="1">
    <citation type="submission" date="2014-06" db="EMBL/GenBank/DDBJ databases">
        <authorList>
            <person name="Urmite Genomes Urmite Genomes"/>
        </authorList>
    </citation>
    <scope>NUCLEOTIDE SEQUENCE [LARGE SCALE GENOMIC DNA]</scope>
</reference>
<dbReference type="EMBL" id="CCSB01000001">
    <property type="protein sequence ID" value="CDZ77133.1"/>
    <property type="molecule type" value="Genomic_DNA"/>
</dbReference>
<keyword evidence="3" id="KW-1185">Reference proteome</keyword>
<dbReference type="RefSeq" id="WP_043873532.1">
    <property type="nucleotide sequence ID" value="NZ_CCVW01000001.1"/>
</dbReference>
<evidence type="ECO:0000256" key="1">
    <source>
        <dbReference type="SAM" id="SignalP"/>
    </source>
</evidence>
<proteinExistence type="predicted"/>
<keyword evidence="1" id="KW-0732">Signal</keyword>
<feature type="chain" id="PRO_5009744127" evidence="1">
    <location>
        <begin position="22"/>
        <end position="127"/>
    </location>
</feature>
<organism evidence="2 3">
    <name type="scientific">Legionella massiliensis</name>
    <dbReference type="NCBI Taxonomy" id="1034943"/>
    <lineage>
        <taxon>Bacteria</taxon>
        <taxon>Pseudomonadati</taxon>
        <taxon>Pseudomonadota</taxon>
        <taxon>Gammaproteobacteria</taxon>
        <taxon>Legionellales</taxon>
        <taxon>Legionellaceae</taxon>
        <taxon>Legionella</taxon>
    </lineage>
</organism>
<feature type="signal peptide" evidence="1">
    <location>
        <begin position="1"/>
        <end position="21"/>
    </location>
</feature>
<accession>A0A078KZF9</accession>
<dbReference type="AlphaFoldDB" id="A0A078KZF9"/>
<evidence type="ECO:0000313" key="2">
    <source>
        <dbReference type="EMBL" id="CDZ77133.1"/>
    </source>
</evidence>
<protein>
    <submittedName>
        <fullName evidence="2">Uncharacterized protein</fullName>
    </submittedName>
</protein>
<dbReference type="Proteomes" id="UP000044071">
    <property type="component" value="Unassembled WGS sequence"/>
</dbReference>
<name>A0A078KZF9_9GAMM</name>
<evidence type="ECO:0000313" key="3">
    <source>
        <dbReference type="Proteomes" id="UP000044071"/>
    </source>
</evidence>